<evidence type="ECO:0000256" key="10">
    <source>
        <dbReference type="PROSITE-ProRule" id="PRU00546"/>
    </source>
</evidence>
<comment type="domain">
    <text evidence="9">The J domain is necessary and sufficient to stimulate DnaK ATPase activity. Zinc center 1 plays an important role in the autonomous, DnaK-independent chaperone activity of DnaJ. Zinc center 2 is essential for interaction with DnaK and for DnaJ activity.</text>
</comment>
<feature type="domain" description="J" evidence="12">
    <location>
        <begin position="5"/>
        <end position="70"/>
    </location>
</feature>
<dbReference type="SUPFAM" id="SSF49493">
    <property type="entry name" value="HSP40/DnaJ peptide-binding domain"/>
    <property type="match status" value="2"/>
</dbReference>
<dbReference type="CDD" id="cd10747">
    <property type="entry name" value="DnaJ_C"/>
    <property type="match status" value="1"/>
</dbReference>
<dbReference type="PROSITE" id="PS50076">
    <property type="entry name" value="DNAJ_2"/>
    <property type="match status" value="1"/>
</dbReference>
<keyword evidence="3 9" id="KW-0479">Metal-binding</keyword>
<evidence type="ECO:0000313" key="14">
    <source>
        <dbReference type="EMBL" id="MDR5899365.1"/>
    </source>
</evidence>
<keyword evidence="2 9" id="KW-0235">DNA replication</keyword>
<dbReference type="Gene3D" id="1.10.287.110">
    <property type="entry name" value="DnaJ domain"/>
    <property type="match status" value="1"/>
</dbReference>
<keyword evidence="4 9" id="KW-0677">Repeat</keyword>
<dbReference type="InterPro" id="IPR002939">
    <property type="entry name" value="DnaJ_C"/>
</dbReference>
<dbReference type="PRINTS" id="PR00625">
    <property type="entry name" value="JDOMAIN"/>
</dbReference>
<dbReference type="HAMAP" id="MF_01152">
    <property type="entry name" value="DnaJ"/>
    <property type="match status" value="1"/>
</dbReference>
<dbReference type="Pfam" id="PF00684">
    <property type="entry name" value="DnaJ_CXXCXGXG"/>
    <property type="match status" value="1"/>
</dbReference>
<gene>
    <name evidence="9 14" type="primary">dnaJ</name>
    <name evidence="14" type="ORF">QC823_10235</name>
</gene>
<keyword evidence="1 9" id="KW-0963">Cytoplasm</keyword>
<dbReference type="CDD" id="cd06257">
    <property type="entry name" value="DnaJ"/>
    <property type="match status" value="1"/>
</dbReference>
<name>A0ABU1H5H1_9GAMM</name>
<dbReference type="InterPro" id="IPR036869">
    <property type="entry name" value="J_dom_sf"/>
</dbReference>
<dbReference type="RefSeq" id="WP_309656248.1">
    <property type="nucleotide sequence ID" value="NZ_JARWAN010000015.1"/>
</dbReference>
<organism evidence="14 15">
    <name type="scientific">Vreelandella vilamensis</name>
    <dbReference type="NCBI Taxonomy" id="531309"/>
    <lineage>
        <taxon>Bacteria</taxon>
        <taxon>Pseudomonadati</taxon>
        <taxon>Pseudomonadota</taxon>
        <taxon>Gammaproteobacteria</taxon>
        <taxon>Oceanospirillales</taxon>
        <taxon>Halomonadaceae</taxon>
        <taxon>Vreelandella</taxon>
    </lineage>
</organism>
<feature type="compositionally biased region" description="Basic and acidic residues" evidence="11">
    <location>
        <begin position="32"/>
        <end position="47"/>
    </location>
</feature>
<feature type="binding site" evidence="9">
    <location>
        <position position="211"/>
    </location>
    <ligand>
        <name>Zn(2+)</name>
        <dbReference type="ChEBI" id="CHEBI:29105"/>
        <label>1</label>
    </ligand>
</feature>
<comment type="function">
    <text evidence="9">Participates actively in the response to hyperosmotic and heat shock by preventing the aggregation of stress-denatured proteins and by disaggregating proteins, also in an autonomous, DnaK-independent fashion. Unfolded proteins bind initially to DnaJ; upon interaction with the DnaJ-bound protein, DnaK hydrolyzes its bound ATP, resulting in the formation of a stable complex. GrpE releases ADP from DnaK; ATP binding to DnaK triggers the release of the substrate protein, thus completing the reaction cycle. Several rounds of ATP-dependent interactions between DnaJ, DnaK and GrpE are required for fully efficient folding. Also involved, together with DnaK and GrpE, in the DNA replication of plasmids through activation of initiation proteins.</text>
</comment>
<dbReference type="InterPro" id="IPR036410">
    <property type="entry name" value="HSP_DnaJ_Cys-rich_dom_sf"/>
</dbReference>
<evidence type="ECO:0000256" key="11">
    <source>
        <dbReference type="SAM" id="MobiDB-lite"/>
    </source>
</evidence>
<feature type="binding site" evidence="9">
    <location>
        <position position="158"/>
    </location>
    <ligand>
        <name>Zn(2+)</name>
        <dbReference type="ChEBI" id="CHEBI:29105"/>
        <label>1</label>
    </ligand>
</feature>
<dbReference type="PANTHER" id="PTHR43096">
    <property type="entry name" value="DNAJ HOMOLOG 1, MITOCHONDRIAL-RELATED"/>
    <property type="match status" value="1"/>
</dbReference>
<feature type="repeat" description="CXXCXGXG motif" evidence="9">
    <location>
        <begin position="155"/>
        <end position="162"/>
    </location>
</feature>
<keyword evidence="6 9" id="KW-0862">Zinc</keyword>
<sequence>MSKRDYYEVLGVDKGADQKEIKKAYRRLAQKYHPDRNPDDDSAAEKFREVSEAYEVLTDSEKRAAYDQFGHAGVDGQGGGGFGGGGFGGGGAGDFSDIFGDVFGDIFGGGGGGGRRRGPNAPARGSDLRYNLELDLEDAVAGTTVDIRVPRHINCDRCDGEGAEPGSSKETCPTCAGHGQVRMQQGFFAVQQTCPTCHGSGQHIKVPCHKCNGEGRVRETRTLSVKIPAGVDTGDRIRLNGEGEAGINGGPPGDLYVQANIKPHHIFQREGRHLQCDVPINFVDAALGGELEVPTLDGRVKLKIPPETQTGRMFRLKGKGVKPVRGGAPGDLLCKVVLETPVNLNDEQKDLLRQLQESFDGSNSHSHSPKKTGFFDSVKKFFEDMKP</sequence>
<feature type="binding site" evidence="9">
    <location>
        <position position="175"/>
    </location>
    <ligand>
        <name>Zn(2+)</name>
        <dbReference type="ChEBI" id="CHEBI:29105"/>
        <label>2</label>
    </ligand>
</feature>
<dbReference type="InterPro" id="IPR001623">
    <property type="entry name" value="DnaJ_domain"/>
</dbReference>
<feature type="binding site" evidence="9">
    <location>
        <position position="208"/>
    </location>
    <ligand>
        <name>Zn(2+)</name>
        <dbReference type="ChEBI" id="CHEBI:29105"/>
        <label>1</label>
    </ligand>
</feature>
<dbReference type="Proteomes" id="UP001254564">
    <property type="component" value="Unassembled WGS sequence"/>
</dbReference>
<comment type="subcellular location">
    <subcellularLocation>
        <location evidence="9">Cytoplasm</location>
    </subcellularLocation>
</comment>
<comment type="subunit">
    <text evidence="9">Homodimer.</text>
</comment>
<feature type="binding site" evidence="9">
    <location>
        <position position="197"/>
    </location>
    <ligand>
        <name>Zn(2+)</name>
        <dbReference type="ChEBI" id="CHEBI:29105"/>
        <label>2</label>
    </ligand>
</feature>
<dbReference type="Pfam" id="PF01556">
    <property type="entry name" value="DnaJ_C"/>
    <property type="match status" value="1"/>
</dbReference>
<evidence type="ECO:0000259" key="13">
    <source>
        <dbReference type="PROSITE" id="PS51188"/>
    </source>
</evidence>
<dbReference type="InterPro" id="IPR001305">
    <property type="entry name" value="HSP_DnaJ_Cys-rich_dom"/>
</dbReference>
<evidence type="ECO:0000256" key="7">
    <source>
        <dbReference type="ARBA" id="ARBA00023016"/>
    </source>
</evidence>
<feature type="domain" description="CR-type" evidence="13">
    <location>
        <begin position="142"/>
        <end position="220"/>
    </location>
</feature>
<dbReference type="Gene3D" id="2.60.260.20">
    <property type="entry name" value="Urease metallochaperone UreE, N-terminal domain"/>
    <property type="match status" value="2"/>
</dbReference>
<evidence type="ECO:0000256" key="2">
    <source>
        <dbReference type="ARBA" id="ARBA00022705"/>
    </source>
</evidence>
<evidence type="ECO:0000259" key="12">
    <source>
        <dbReference type="PROSITE" id="PS50076"/>
    </source>
</evidence>
<comment type="caution">
    <text evidence="14">The sequence shown here is derived from an EMBL/GenBank/DDBJ whole genome shotgun (WGS) entry which is preliminary data.</text>
</comment>
<evidence type="ECO:0000256" key="9">
    <source>
        <dbReference type="HAMAP-Rule" id="MF_01152"/>
    </source>
</evidence>
<feature type="zinc finger region" description="CR-type" evidence="10">
    <location>
        <begin position="142"/>
        <end position="220"/>
    </location>
</feature>
<dbReference type="InterPro" id="IPR012724">
    <property type="entry name" value="DnaJ"/>
</dbReference>
<dbReference type="Pfam" id="PF00226">
    <property type="entry name" value="DnaJ"/>
    <property type="match status" value="1"/>
</dbReference>
<feature type="binding site" evidence="9">
    <location>
        <position position="155"/>
    </location>
    <ligand>
        <name>Zn(2+)</name>
        <dbReference type="ChEBI" id="CHEBI:29105"/>
        <label>1</label>
    </ligand>
</feature>
<evidence type="ECO:0000256" key="6">
    <source>
        <dbReference type="ARBA" id="ARBA00022833"/>
    </source>
</evidence>
<feature type="binding site" evidence="9">
    <location>
        <position position="172"/>
    </location>
    <ligand>
        <name>Zn(2+)</name>
        <dbReference type="ChEBI" id="CHEBI:29105"/>
        <label>2</label>
    </ligand>
</feature>
<keyword evidence="8 9" id="KW-0143">Chaperone</keyword>
<comment type="cofactor">
    <cofactor evidence="9">
        <name>Zn(2+)</name>
        <dbReference type="ChEBI" id="CHEBI:29105"/>
    </cofactor>
    <text evidence="9">Binds 2 Zn(2+) ions per monomer.</text>
</comment>
<dbReference type="CDD" id="cd10719">
    <property type="entry name" value="DnaJ_zf"/>
    <property type="match status" value="1"/>
</dbReference>
<dbReference type="PROSITE" id="PS51188">
    <property type="entry name" value="ZF_CR"/>
    <property type="match status" value="1"/>
</dbReference>
<evidence type="ECO:0000256" key="4">
    <source>
        <dbReference type="ARBA" id="ARBA00022737"/>
    </source>
</evidence>
<dbReference type="NCBIfam" id="TIGR02349">
    <property type="entry name" value="DnaJ_bact"/>
    <property type="match status" value="1"/>
</dbReference>
<dbReference type="InterPro" id="IPR008971">
    <property type="entry name" value="HSP40/DnaJ_pept-bd"/>
</dbReference>
<feature type="repeat" description="CXXCXGXG motif" evidence="9">
    <location>
        <begin position="208"/>
        <end position="215"/>
    </location>
</feature>
<dbReference type="PANTHER" id="PTHR43096:SF48">
    <property type="entry name" value="CHAPERONE PROTEIN DNAJ"/>
    <property type="match status" value="1"/>
</dbReference>
<evidence type="ECO:0000313" key="15">
    <source>
        <dbReference type="Proteomes" id="UP001254564"/>
    </source>
</evidence>
<reference evidence="14 15" key="1">
    <citation type="submission" date="2023-04" db="EMBL/GenBank/DDBJ databases">
        <title>A long-awaited taxogenomic arrangement of the family Halomonadaceae.</title>
        <authorList>
            <person name="De La Haba R."/>
            <person name="Chuvochina M."/>
            <person name="Wittouck S."/>
            <person name="Arahal D.R."/>
            <person name="Sanchez-Porro C."/>
            <person name="Hugenholtz P."/>
            <person name="Ventosa A."/>
        </authorList>
    </citation>
    <scope>NUCLEOTIDE SEQUENCE [LARGE SCALE GENOMIC DNA]</scope>
    <source>
        <strain evidence="14 15">DSM 21020</strain>
    </source>
</reference>
<dbReference type="SMART" id="SM00271">
    <property type="entry name" value="DnaJ"/>
    <property type="match status" value="1"/>
</dbReference>
<evidence type="ECO:0000256" key="1">
    <source>
        <dbReference type="ARBA" id="ARBA00022490"/>
    </source>
</evidence>
<dbReference type="EMBL" id="JARWAN010000015">
    <property type="protein sequence ID" value="MDR5899365.1"/>
    <property type="molecule type" value="Genomic_DNA"/>
</dbReference>
<dbReference type="GO" id="GO:0016491">
    <property type="term" value="F:oxidoreductase activity"/>
    <property type="evidence" value="ECO:0007669"/>
    <property type="project" value="UniProtKB-KW"/>
</dbReference>
<dbReference type="InterPro" id="IPR018253">
    <property type="entry name" value="DnaJ_domain_CS"/>
</dbReference>
<evidence type="ECO:0000256" key="3">
    <source>
        <dbReference type="ARBA" id="ARBA00022723"/>
    </source>
</evidence>
<accession>A0ABU1H5H1</accession>
<proteinExistence type="inferred from homology"/>
<feature type="binding site" evidence="9">
    <location>
        <position position="194"/>
    </location>
    <ligand>
        <name>Zn(2+)</name>
        <dbReference type="ChEBI" id="CHEBI:29105"/>
        <label>2</label>
    </ligand>
</feature>
<keyword evidence="14" id="KW-0560">Oxidoreductase</keyword>
<keyword evidence="5 9" id="KW-0863">Zinc-finger</keyword>
<keyword evidence="7 9" id="KW-0346">Stress response</keyword>
<keyword evidence="15" id="KW-1185">Reference proteome</keyword>
<protein>
    <recommendedName>
        <fullName evidence="9">Chaperone protein DnaJ</fullName>
    </recommendedName>
</protein>
<evidence type="ECO:0000256" key="5">
    <source>
        <dbReference type="ARBA" id="ARBA00022771"/>
    </source>
</evidence>
<dbReference type="NCBIfam" id="NF008035">
    <property type="entry name" value="PRK10767.1"/>
    <property type="match status" value="1"/>
</dbReference>
<feature type="region of interest" description="Disordered" evidence="11">
    <location>
        <begin position="28"/>
        <end position="47"/>
    </location>
</feature>
<dbReference type="Gene3D" id="2.10.230.10">
    <property type="entry name" value="Heat shock protein DnaJ, cysteine-rich domain"/>
    <property type="match status" value="1"/>
</dbReference>
<dbReference type="PROSITE" id="PS00636">
    <property type="entry name" value="DNAJ_1"/>
    <property type="match status" value="1"/>
</dbReference>
<evidence type="ECO:0000256" key="8">
    <source>
        <dbReference type="ARBA" id="ARBA00023186"/>
    </source>
</evidence>
<comment type="similarity">
    <text evidence="9">Belongs to the DnaJ family.</text>
</comment>
<feature type="repeat" description="CXXCXGXG motif" evidence="9">
    <location>
        <begin position="172"/>
        <end position="179"/>
    </location>
</feature>
<dbReference type="SUPFAM" id="SSF57938">
    <property type="entry name" value="DnaJ/Hsp40 cysteine-rich domain"/>
    <property type="match status" value="1"/>
</dbReference>
<feature type="repeat" description="CXXCXGXG motif" evidence="9">
    <location>
        <begin position="194"/>
        <end position="201"/>
    </location>
</feature>
<dbReference type="SUPFAM" id="SSF46565">
    <property type="entry name" value="Chaperone J-domain"/>
    <property type="match status" value="1"/>
</dbReference>